<dbReference type="InterPro" id="IPR003817">
    <property type="entry name" value="PS_Dcarbxylase"/>
</dbReference>
<keyword evidence="2" id="KW-0456">Lyase</keyword>
<evidence type="ECO:0000256" key="1">
    <source>
        <dbReference type="ARBA" id="ARBA00022793"/>
    </source>
</evidence>
<dbReference type="Proteomes" id="UP000323386">
    <property type="component" value="Unassembled WGS sequence"/>
</dbReference>
<keyword evidence="4" id="KW-1185">Reference proteome</keyword>
<dbReference type="PANTHER" id="PTHR10067">
    <property type="entry name" value="PHOSPHATIDYLSERINE DECARBOXYLASE"/>
    <property type="match status" value="1"/>
</dbReference>
<organism evidence="3 4">
    <name type="scientific">Pseudozyma flocculosa</name>
    <dbReference type="NCBI Taxonomy" id="84751"/>
    <lineage>
        <taxon>Eukaryota</taxon>
        <taxon>Fungi</taxon>
        <taxon>Dikarya</taxon>
        <taxon>Basidiomycota</taxon>
        <taxon>Ustilaginomycotina</taxon>
        <taxon>Ustilaginomycetes</taxon>
        <taxon>Ustilaginales</taxon>
        <taxon>Ustilaginaceae</taxon>
        <taxon>Pseudozyma</taxon>
    </lineage>
</organism>
<evidence type="ECO:0000313" key="4">
    <source>
        <dbReference type="Proteomes" id="UP000323386"/>
    </source>
</evidence>
<dbReference type="OrthoDB" id="5973539at2759"/>
<protein>
    <submittedName>
        <fullName evidence="3">Related to phosphatidylserine decarboxylase proenzyme 2</fullName>
    </submittedName>
</protein>
<dbReference type="PANTHER" id="PTHR10067:SF17">
    <property type="entry name" value="PHOSPHATIDYLSERINE DECARBOXYLASE PROENZYME 2"/>
    <property type="match status" value="1"/>
</dbReference>
<proteinExistence type="predicted"/>
<evidence type="ECO:0000313" key="3">
    <source>
        <dbReference type="EMBL" id="SPO36698.1"/>
    </source>
</evidence>
<accession>A0A5C3EWV2</accession>
<dbReference type="AlphaFoldDB" id="A0A5C3EWV2"/>
<keyword evidence="1" id="KW-0210">Decarboxylase</keyword>
<dbReference type="GO" id="GO:0004609">
    <property type="term" value="F:phosphatidylserine decarboxylase activity"/>
    <property type="evidence" value="ECO:0007669"/>
    <property type="project" value="InterPro"/>
</dbReference>
<gene>
    <name evidence="3" type="ORF">PSFLO_02169</name>
</gene>
<sequence length="406" mass="44895">MAETAASPVQKPKHAPLKDEHEVLATALEHLVGDTEATAAQILRLNADHSAITPGIASKKQHAHWWKRFFPDGFQDRLDELFVDYGMGNYVAVRGQKDAKIFESMPIYVRIGMHLLFYKSREASFLRYESVEDLLKTVSVRQGKVYDDSSDPQAVLAHIASFVQTYNIDLGELLEQDLARYPSFNSFFFRRLKPGARPQAEPANAAVVASCADCRLTVFDNVAQSQQFWIKGQAFALNRLVGDTNLADRCFPPGSSLAIFRLAPADYHRYHHPVGPVVCGPTRHCAGEYYTVNPQAVNADFDVFTCNRRDVLLLDWSPKPEGERYTVAFVAIGAMLVGSIGWVNSTQGSSAERGDELGYFAYGGSTVIAVFPPSAKVQWDRDLLDNSTAGLETIVRVGDRIGVSTA</sequence>
<dbReference type="GO" id="GO:0008654">
    <property type="term" value="P:phospholipid biosynthetic process"/>
    <property type="evidence" value="ECO:0007669"/>
    <property type="project" value="InterPro"/>
</dbReference>
<evidence type="ECO:0000256" key="2">
    <source>
        <dbReference type="ARBA" id="ARBA00023239"/>
    </source>
</evidence>
<dbReference type="EMBL" id="OOIP01000005">
    <property type="protein sequence ID" value="SPO36698.1"/>
    <property type="molecule type" value="Genomic_DNA"/>
</dbReference>
<name>A0A5C3EWV2_9BASI</name>
<reference evidence="3 4" key="1">
    <citation type="submission" date="2018-03" db="EMBL/GenBank/DDBJ databases">
        <authorList>
            <person name="Guldener U."/>
        </authorList>
    </citation>
    <scope>NUCLEOTIDE SEQUENCE [LARGE SCALE GENOMIC DNA]</scope>
    <source>
        <strain evidence="3 4">DAOM196992</strain>
    </source>
</reference>
<dbReference type="Pfam" id="PF02666">
    <property type="entry name" value="PS_Dcarbxylase"/>
    <property type="match status" value="1"/>
</dbReference>